<evidence type="ECO:0000313" key="2">
    <source>
        <dbReference type="Proteomes" id="UP000232883"/>
    </source>
</evidence>
<evidence type="ECO:0000313" key="1">
    <source>
        <dbReference type="EMBL" id="AUD06116.1"/>
    </source>
</evidence>
<dbReference type="OrthoDB" id="9854878at2"/>
<dbReference type="RefSeq" id="WP_100992666.1">
    <property type="nucleotide sequence ID" value="NZ_CP025096.1"/>
</dbReference>
<organism evidence="1 2">
    <name type="scientific">Spirosoma pollinicola</name>
    <dbReference type="NCBI Taxonomy" id="2057025"/>
    <lineage>
        <taxon>Bacteria</taxon>
        <taxon>Pseudomonadati</taxon>
        <taxon>Bacteroidota</taxon>
        <taxon>Cytophagia</taxon>
        <taxon>Cytophagales</taxon>
        <taxon>Cytophagaceae</taxon>
        <taxon>Spirosoma</taxon>
    </lineage>
</organism>
<name>A0A2K8Z8B7_9BACT</name>
<dbReference type="EMBL" id="CP025096">
    <property type="protein sequence ID" value="AUD06116.1"/>
    <property type="molecule type" value="Genomic_DNA"/>
</dbReference>
<dbReference type="Proteomes" id="UP000232883">
    <property type="component" value="Chromosome"/>
</dbReference>
<gene>
    <name evidence="1" type="ORF">CWM47_32295</name>
</gene>
<dbReference type="AlphaFoldDB" id="A0A2K8Z8B7"/>
<reference evidence="1 2" key="1">
    <citation type="submission" date="2017-11" db="EMBL/GenBank/DDBJ databases">
        <title>Taxonomic description and genome sequences of Spirosoma HA7 sp. nov., isolated from pollen microhabitat of Corylus avellana.</title>
        <authorList>
            <person name="Ambika Manirajan B."/>
            <person name="Suarez C."/>
            <person name="Ratering S."/>
            <person name="Geissler-Plaum R."/>
            <person name="Cardinale M."/>
            <person name="Sylvia S."/>
        </authorList>
    </citation>
    <scope>NUCLEOTIDE SEQUENCE [LARGE SCALE GENOMIC DNA]</scope>
    <source>
        <strain evidence="1 2">HA7</strain>
    </source>
</reference>
<protein>
    <submittedName>
        <fullName evidence="1">Uncharacterized protein</fullName>
    </submittedName>
</protein>
<proteinExistence type="predicted"/>
<keyword evidence="2" id="KW-1185">Reference proteome</keyword>
<dbReference type="KEGG" id="spir:CWM47_32295"/>
<accession>A0A2K8Z8B7</accession>
<sequence length="211" mass="23488">MKALHASTPKNASTTDLLNGQQGVYKFSRSTHYLGWIFLTLLCFANQAICQDAGNRFKDLSGTYFIESEGQIIGNIKRRLQIEEDHINDNESNVSILSDGQEVFSGRRHGQSSEISGTWNYVHSSGEAKYNGLQADRNCTITFGSDGEDFIVTMRSIKVRPKGGLFLGMLQAYNQTSQGVNPNTAADSVQWEIAFEKSGTDTIKYLRRKSN</sequence>